<accession>A0A4Y8A579</accession>
<name>A0A4Y8A579_9SPHI</name>
<keyword evidence="4" id="KW-1185">Reference proteome</keyword>
<reference evidence="2 3" key="1">
    <citation type="journal article" date="2016" name="Int. J. Syst. Evol. Microbiol.">
        <title>Proposal of Mucilaginibacter phyllosphaerae sp. nov. isolated from the phyllosphere of Galium album.</title>
        <authorList>
            <person name="Aydogan E.L."/>
            <person name="Busse H.J."/>
            <person name="Moser G."/>
            <person name="Muller C."/>
            <person name="Kampfer P."/>
            <person name="Glaeser S.P."/>
        </authorList>
    </citation>
    <scope>NUCLEOTIDE SEQUENCE [LARGE SCALE GENOMIC DNA]</scope>
    <source>
        <strain evidence="2 3">PP-F2FG21</strain>
    </source>
</reference>
<dbReference type="Proteomes" id="UP000583101">
    <property type="component" value="Unassembled WGS sequence"/>
</dbReference>
<evidence type="ECO:0000313" key="1">
    <source>
        <dbReference type="EMBL" id="MBB3969517.1"/>
    </source>
</evidence>
<dbReference type="Proteomes" id="UP000297248">
    <property type="component" value="Unassembled WGS sequence"/>
</dbReference>
<dbReference type="EMBL" id="SNQG01000009">
    <property type="protein sequence ID" value="TEW63615.1"/>
    <property type="molecule type" value="Genomic_DNA"/>
</dbReference>
<evidence type="ECO:0000313" key="4">
    <source>
        <dbReference type="Proteomes" id="UP000583101"/>
    </source>
</evidence>
<gene>
    <name evidence="2" type="ORF">E2R65_19300</name>
    <name evidence="1" type="ORF">GGR35_002120</name>
</gene>
<evidence type="ECO:0000313" key="2">
    <source>
        <dbReference type="EMBL" id="TEW63615.1"/>
    </source>
</evidence>
<protein>
    <submittedName>
        <fullName evidence="2">Uncharacterized protein</fullName>
    </submittedName>
</protein>
<reference evidence="1 4" key="3">
    <citation type="submission" date="2020-08" db="EMBL/GenBank/DDBJ databases">
        <title>Genomic Encyclopedia of Type Strains, Phase IV (KMG-IV): sequencing the most valuable type-strain genomes for metagenomic binning, comparative biology and taxonomic classification.</title>
        <authorList>
            <person name="Goeker M."/>
        </authorList>
    </citation>
    <scope>NUCLEOTIDE SEQUENCE [LARGE SCALE GENOMIC DNA]</scope>
    <source>
        <strain evidence="1 4">DSM 100995</strain>
    </source>
</reference>
<dbReference type="RefSeq" id="WP_134338139.1">
    <property type="nucleotide sequence ID" value="NZ_BMCZ01000011.1"/>
</dbReference>
<reference evidence="2" key="2">
    <citation type="submission" date="2019-03" db="EMBL/GenBank/DDBJ databases">
        <authorList>
            <person name="Yan Y.-Q."/>
            <person name="Du Z.-J."/>
        </authorList>
    </citation>
    <scope>NUCLEOTIDE SEQUENCE</scope>
    <source>
        <strain evidence="2">PP-F2FG21</strain>
    </source>
</reference>
<dbReference type="OrthoDB" id="9777694at2"/>
<dbReference type="AlphaFoldDB" id="A0A4Y8A579"/>
<proteinExistence type="predicted"/>
<evidence type="ECO:0000313" key="3">
    <source>
        <dbReference type="Proteomes" id="UP000297248"/>
    </source>
</evidence>
<comment type="caution">
    <text evidence="2">The sequence shown here is derived from an EMBL/GenBank/DDBJ whole genome shotgun (WGS) entry which is preliminary data.</text>
</comment>
<dbReference type="EMBL" id="JACIEG010000003">
    <property type="protein sequence ID" value="MBB3969517.1"/>
    <property type="molecule type" value="Genomic_DNA"/>
</dbReference>
<sequence>MKSLNLTRKEIYDLVWEKPVSHLAEELGIKPSELRGYCVKFEIPLPEQGHWSRVQFGKEVTKTPLPPASVNELSEEIVIEEKEIYKVDPPIMFPGENELSFKVPDRLINPDPLIVVAENGLKRTPWSKKDMHSTETDQLPIRVSKSNIARALRIMDTLVKCWKRRGYEITIQDGEAYVHLRKVRDRISLREISKKLPKKGEYYVQELEPTGQLAFRMDWWGGKEWKDGRLPLEDQILAILNHMELSARQLERSWAEDATKKEEQEALQNQKAFLMKNQQAEESAFKTLIEDALRWKELKVLDEYLAELVGKQTHTSAFLEWLNWAKQKRISEDPLLNF</sequence>
<organism evidence="2 3">
    <name type="scientific">Mucilaginibacter phyllosphaerae</name>
    <dbReference type="NCBI Taxonomy" id="1812349"/>
    <lineage>
        <taxon>Bacteria</taxon>
        <taxon>Pseudomonadati</taxon>
        <taxon>Bacteroidota</taxon>
        <taxon>Sphingobacteriia</taxon>
        <taxon>Sphingobacteriales</taxon>
        <taxon>Sphingobacteriaceae</taxon>
        <taxon>Mucilaginibacter</taxon>
    </lineage>
</organism>